<dbReference type="InterPro" id="IPR023978">
    <property type="entry name" value="GMC_oxidoreductase_bact"/>
</dbReference>
<feature type="domain" description="Glucose-methanol-choline oxidoreductase C-terminal" evidence="6">
    <location>
        <begin position="360"/>
        <end position="473"/>
    </location>
</feature>
<feature type="domain" description="Glucose-methanol-choline oxidoreductase N-terminal" evidence="5">
    <location>
        <begin position="9"/>
        <end position="300"/>
    </location>
</feature>
<comment type="cofactor">
    <cofactor evidence="1">
        <name>FAD</name>
        <dbReference type="ChEBI" id="CHEBI:57692"/>
    </cofactor>
</comment>
<dbReference type="EMBL" id="CP092488">
    <property type="protein sequence ID" value="UMB72435.1"/>
    <property type="molecule type" value="Genomic_DNA"/>
</dbReference>
<dbReference type="PANTHER" id="PTHR11552:SF147">
    <property type="entry name" value="CHOLINE DEHYDROGENASE, MITOCHONDRIAL"/>
    <property type="match status" value="1"/>
</dbReference>
<keyword evidence="3" id="KW-0285">Flavoprotein</keyword>
<evidence type="ECO:0000259" key="5">
    <source>
        <dbReference type="Pfam" id="PF00732"/>
    </source>
</evidence>
<sequence>MTVAALHSDVLIIGAGSAGSVVANRLSLDPNRSVTVLEAGPGLDDPRLRAETGNGLRLPIGAASPLVQRYQTTLTDHPARQMAIMRGTVVGGSGAVNGGYFCRGLRADFDGFGLPGWGWSDVVEHFRAIETDLDFHGPAHGDKGPILVRRTRELTGSTAVFVEAAGKHGFDWLPDLNDVGQADALPAGVGAVPLNIVDGMRIGPGAAYLLPALGRANLTLLTRTRALRLRIADGRARGVDAVGPRGQISVTAEHVVLCAGAIESAHLLMLSGVGEEAMLRAVGVDVIAPLPVGVGCSDHPELVLPTTWAVEAGRPVLEVVLSTPDGVEIRPYTGGFVAMVGDGTPGHPDWPHLGVALMRPLARGRVVLVSADPTVPPVVEHHYDSEPADLAALADGCQLAHEIASATTEIGDPVWSTSQHLCGSAPMGHAGDPAAVVDHRCRVHGIDGLWVIDGSVLPAIPSRGPHATIAMLGHRAAEFVG</sequence>
<dbReference type="Pfam" id="PF00732">
    <property type="entry name" value="GMC_oxred_N"/>
    <property type="match status" value="1"/>
</dbReference>
<comment type="similarity">
    <text evidence="2">Belongs to the GMC oxidoreductase family.</text>
</comment>
<dbReference type="InterPro" id="IPR036188">
    <property type="entry name" value="FAD/NAD-bd_sf"/>
</dbReference>
<dbReference type="SUPFAM" id="SSF54373">
    <property type="entry name" value="FAD-linked reductases, C-terminal domain"/>
    <property type="match status" value="1"/>
</dbReference>
<evidence type="ECO:0000313" key="7">
    <source>
        <dbReference type="EMBL" id="UMB72435.1"/>
    </source>
</evidence>
<keyword evidence="4" id="KW-0274">FAD</keyword>
<dbReference type="GO" id="GO:0016491">
    <property type="term" value="F:oxidoreductase activity"/>
    <property type="evidence" value="ECO:0007669"/>
    <property type="project" value="UniProtKB-KW"/>
</dbReference>
<gene>
    <name evidence="7" type="primary">mftG</name>
    <name evidence="7" type="ORF">MKK62_20105</name>
</gene>
<proteinExistence type="inferred from homology"/>
<dbReference type="SUPFAM" id="SSF51905">
    <property type="entry name" value="FAD/NAD(P)-binding domain"/>
    <property type="match status" value="1"/>
</dbReference>
<keyword evidence="8" id="KW-1185">Reference proteome</keyword>
<dbReference type="Pfam" id="PF05199">
    <property type="entry name" value="GMC_oxred_C"/>
    <property type="match status" value="1"/>
</dbReference>
<organism evidence="7 8">
    <name type="scientific">Mycobacterium paraterrae</name>
    <dbReference type="NCBI Taxonomy" id="577492"/>
    <lineage>
        <taxon>Bacteria</taxon>
        <taxon>Bacillati</taxon>
        <taxon>Actinomycetota</taxon>
        <taxon>Actinomycetes</taxon>
        <taxon>Mycobacteriales</taxon>
        <taxon>Mycobacteriaceae</taxon>
        <taxon>Mycobacterium</taxon>
    </lineage>
</organism>
<dbReference type="NCBIfam" id="TIGR03970">
    <property type="entry name" value="Rv0697"/>
    <property type="match status" value="1"/>
</dbReference>
<evidence type="ECO:0000256" key="4">
    <source>
        <dbReference type="ARBA" id="ARBA00022827"/>
    </source>
</evidence>
<dbReference type="Gene3D" id="3.50.50.60">
    <property type="entry name" value="FAD/NAD(P)-binding domain"/>
    <property type="match status" value="1"/>
</dbReference>
<dbReference type="Gene3D" id="3.30.410.40">
    <property type="match status" value="1"/>
</dbReference>
<evidence type="ECO:0000256" key="3">
    <source>
        <dbReference type="ARBA" id="ARBA00022630"/>
    </source>
</evidence>
<evidence type="ECO:0000313" key="8">
    <source>
        <dbReference type="Proteomes" id="UP001055336"/>
    </source>
</evidence>
<dbReference type="InterPro" id="IPR000172">
    <property type="entry name" value="GMC_OxRdtase_N"/>
</dbReference>
<accession>A0ABY3VUY2</accession>
<evidence type="ECO:0000256" key="2">
    <source>
        <dbReference type="ARBA" id="ARBA00010790"/>
    </source>
</evidence>
<dbReference type="PIRSF" id="PIRSF000137">
    <property type="entry name" value="Alcohol_oxidase"/>
    <property type="match status" value="1"/>
</dbReference>
<evidence type="ECO:0000259" key="6">
    <source>
        <dbReference type="Pfam" id="PF05199"/>
    </source>
</evidence>
<dbReference type="InterPro" id="IPR012132">
    <property type="entry name" value="GMC_OxRdtase"/>
</dbReference>
<evidence type="ECO:0000256" key="1">
    <source>
        <dbReference type="ARBA" id="ARBA00001974"/>
    </source>
</evidence>
<reference evidence="7" key="1">
    <citation type="submission" date="2022-08" db="EMBL/GenBank/DDBJ databases">
        <title>Whole genome sequencing of non-tuberculosis mycobacteria type-strains.</title>
        <authorList>
            <person name="Igarashi Y."/>
            <person name="Osugi A."/>
            <person name="Mitarai S."/>
        </authorList>
    </citation>
    <scope>NUCLEOTIDE SEQUENCE</scope>
    <source>
        <strain evidence="7">DSM 45127</strain>
    </source>
</reference>
<dbReference type="InterPro" id="IPR007867">
    <property type="entry name" value="GMC_OxRtase_C"/>
</dbReference>
<dbReference type="RefSeq" id="WP_240264143.1">
    <property type="nucleotide sequence ID" value="NZ_CP092488.2"/>
</dbReference>
<dbReference type="PANTHER" id="PTHR11552">
    <property type="entry name" value="GLUCOSE-METHANOL-CHOLINE GMC OXIDOREDUCTASE"/>
    <property type="match status" value="1"/>
</dbReference>
<keyword evidence="7" id="KW-0560">Oxidoreductase</keyword>
<protein>
    <submittedName>
        <fullName evidence="7">Mycofactocin system GMC family oxidoreductase MftG</fullName>
        <ecNumber evidence="7">1.-.-.-</ecNumber>
    </submittedName>
</protein>
<name>A0ABY3VUY2_9MYCO</name>
<dbReference type="EC" id="1.-.-.-" evidence="7"/>
<dbReference type="Proteomes" id="UP001055336">
    <property type="component" value="Chromosome"/>
</dbReference>